<keyword evidence="2" id="KW-1185">Reference proteome</keyword>
<organism evidence="1 2">
    <name type="scientific">Mycolicibacterium canariasense</name>
    <name type="common">Mycobacterium canariasense</name>
    <dbReference type="NCBI Taxonomy" id="228230"/>
    <lineage>
        <taxon>Bacteria</taxon>
        <taxon>Bacillati</taxon>
        <taxon>Actinomycetota</taxon>
        <taxon>Actinomycetes</taxon>
        <taxon>Mycobacteriales</taxon>
        <taxon>Mycobacteriaceae</taxon>
        <taxon>Mycolicibacterium</taxon>
    </lineage>
</organism>
<dbReference type="STRING" id="228230.RMCC_1819"/>
<protein>
    <submittedName>
        <fullName evidence="1">Uncharacterized protein</fullName>
    </submittedName>
</protein>
<gene>
    <name evidence="1" type="ORF">RMCC_1819</name>
</gene>
<evidence type="ECO:0000313" key="2">
    <source>
        <dbReference type="Proteomes" id="UP000069443"/>
    </source>
</evidence>
<proteinExistence type="predicted"/>
<accession>A0A100WB47</accession>
<sequence length="79" mass="8722">MDIPDSVIDPAAATPDTFRYVVALKDDDWDHWDSAGQVSKYNGARRAGTGRWNLRDLVTGSPVAWDYADDEVVVLAVLN</sequence>
<dbReference type="AlphaFoldDB" id="A0A100WB47"/>
<dbReference type="Proteomes" id="UP000069443">
    <property type="component" value="Unassembled WGS sequence"/>
</dbReference>
<reference evidence="2" key="2">
    <citation type="submission" date="2016-02" db="EMBL/GenBank/DDBJ databases">
        <title>Draft genome sequence of five rapidly growing Mycobacterium species.</title>
        <authorList>
            <person name="Katahira K."/>
            <person name="Gotou Y."/>
            <person name="Iida K."/>
            <person name="Ogura Y."/>
            <person name="Hayashi T."/>
        </authorList>
    </citation>
    <scope>NUCLEOTIDE SEQUENCE [LARGE SCALE GENOMIC DNA]</scope>
    <source>
        <strain evidence="2">JCM15298</strain>
    </source>
</reference>
<dbReference type="OrthoDB" id="4638307at2"/>
<dbReference type="EMBL" id="BCSY01000035">
    <property type="protein sequence ID" value="GAS94853.1"/>
    <property type="molecule type" value="Genomic_DNA"/>
</dbReference>
<name>A0A100WB47_MYCCR</name>
<reference evidence="2" key="1">
    <citation type="journal article" date="2016" name="Genome Announc.">
        <title>Draft Genome Sequences of Five Rapidly Growing Mycobacterium Species, M. thermoresistibile, M. fortuitum subsp. acetamidolyticum, M. canariasense, M. brisbanense, and M. novocastrense.</title>
        <authorList>
            <person name="Katahira K."/>
            <person name="Ogura Y."/>
            <person name="Gotoh Y."/>
            <person name="Hayashi T."/>
        </authorList>
    </citation>
    <scope>NUCLEOTIDE SEQUENCE [LARGE SCALE GENOMIC DNA]</scope>
    <source>
        <strain evidence="2">JCM15298</strain>
    </source>
</reference>
<comment type="caution">
    <text evidence="1">The sequence shown here is derived from an EMBL/GenBank/DDBJ whole genome shotgun (WGS) entry which is preliminary data.</text>
</comment>
<evidence type="ECO:0000313" key="1">
    <source>
        <dbReference type="EMBL" id="GAS94853.1"/>
    </source>
</evidence>
<dbReference type="RefSeq" id="WP_036376474.1">
    <property type="nucleotide sequence ID" value="NZ_BCSY01000035.1"/>
</dbReference>